<dbReference type="InterPro" id="IPR023358">
    <property type="entry name" value="Peptidase_M18_dom2"/>
</dbReference>
<feature type="region of interest" description="Disordered" evidence="12">
    <location>
        <begin position="208"/>
        <end position="227"/>
    </location>
</feature>
<organism evidence="13 14">
    <name type="scientific">Fragilariopsis cylindrus CCMP1102</name>
    <dbReference type="NCBI Taxonomy" id="635003"/>
    <lineage>
        <taxon>Eukaryota</taxon>
        <taxon>Sar</taxon>
        <taxon>Stramenopiles</taxon>
        <taxon>Ochrophyta</taxon>
        <taxon>Bacillariophyta</taxon>
        <taxon>Bacillariophyceae</taxon>
        <taxon>Bacillariophycidae</taxon>
        <taxon>Bacillariales</taxon>
        <taxon>Bacillariaceae</taxon>
        <taxon>Fragilariopsis</taxon>
    </lineage>
</organism>
<dbReference type="Pfam" id="PF02127">
    <property type="entry name" value="Peptidase_M18"/>
    <property type="match status" value="1"/>
</dbReference>
<evidence type="ECO:0000313" key="13">
    <source>
        <dbReference type="EMBL" id="OEU08947.1"/>
    </source>
</evidence>
<dbReference type="AlphaFoldDB" id="A0A1E7ESY2"/>
<accession>A0A1E7ESY2</accession>
<comment type="similarity">
    <text evidence="3 11">Belongs to the peptidase M18 family.</text>
</comment>
<keyword evidence="7 11" id="KW-0479">Metal-binding</keyword>
<dbReference type="GO" id="GO:0006508">
    <property type="term" value="P:proteolysis"/>
    <property type="evidence" value="ECO:0007669"/>
    <property type="project" value="UniProtKB-KW"/>
</dbReference>
<dbReference type="GO" id="GO:0005737">
    <property type="term" value="C:cytoplasm"/>
    <property type="evidence" value="ECO:0007669"/>
    <property type="project" value="UniProtKB-ARBA"/>
</dbReference>
<dbReference type="GO" id="GO:0004177">
    <property type="term" value="F:aminopeptidase activity"/>
    <property type="evidence" value="ECO:0007669"/>
    <property type="project" value="UniProtKB-KW"/>
</dbReference>
<evidence type="ECO:0000256" key="5">
    <source>
        <dbReference type="ARBA" id="ARBA00022438"/>
    </source>
</evidence>
<dbReference type="OrthoDB" id="9880441at2759"/>
<keyword evidence="9 11" id="KW-0862">Zinc</keyword>
<evidence type="ECO:0000256" key="2">
    <source>
        <dbReference type="ARBA" id="ARBA00001947"/>
    </source>
</evidence>
<comment type="catalytic activity">
    <reaction evidence="1">
        <text>Release of an N-terminal aspartate or glutamate from a peptide, with a preference for aspartate.</text>
        <dbReference type="EC" id="3.4.11.21"/>
    </reaction>
</comment>
<name>A0A1E7ESY2_9STRA</name>
<comment type="cofactor">
    <cofactor evidence="2">
        <name>Zn(2+)</name>
        <dbReference type="ChEBI" id="CHEBI:29105"/>
    </cofactor>
</comment>
<evidence type="ECO:0000313" key="14">
    <source>
        <dbReference type="Proteomes" id="UP000095751"/>
    </source>
</evidence>
<keyword evidence="6 11" id="KW-0645">Protease</keyword>
<dbReference type="FunFam" id="2.30.250.10:FF:000001">
    <property type="entry name" value="Aspartyl aminopeptidase 1"/>
    <property type="match status" value="1"/>
</dbReference>
<dbReference type="NCBIfam" id="NF002759">
    <property type="entry name" value="PRK02813.1"/>
    <property type="match status" value="1"/>
</dbReference>
<dbReference type="PRINTS" id="PR00932">
    <property type="entry name" value="AMINO1PTASE"/>
</dbReference>
<evidence type="ECO:0000256" key="1">
    <source>
        <dbReference type="ARBA" id="ARBA00001335"/>
    </source>
</evidence>
<evidence type="ECO:0000256" key="7">
    <source>
        <dbReference type="ARBA" id="ARBA00022723"/>
    </source>
</evidence>
<sequence>MPPLATTTGDHLPLARNAMDYFDRSTDPFHAVKSSVDMLKEAGFEELDETDPSITVVIGGKYYYTRNKSSIVAFTVGEAYRPGYGGFKIIGAHTDSPNLKIKPRSKRSLKTSKSIQVGVECYGGGLWHTWFDRDLSLSGRVFCRRNLDNDDDGAEFIEQRLIKIDRPILRVPNLAIHLQTAEERKAFKVNNEDHLSPILAMAAQKALTGDSNDDTSTEDKEKDNEDGWTEYQEPLLLKLLASELDIPIESIVDFELNLYDCQKSSLGGIYNEFVNSARLDNLASCYLAVQALVDCTKQDDFIKNDQDISMVVLYDHEEIGSTSAVGAASPILGEAVKRISAVLNSKEQNVALYDLYEATVRKSFALSSDQAHALHPNYASKHEKNHQPQMNAGMVIKRNANQKYATSGPTGIIMREIARRSNLPPLQEFMVRQDCGCGSTIGPLISSTTGIRAVDVGCPQLSMHSIRETMGVCDLTNGLELFKSFFIHFRSVDDSLEQ</sequence>
<dbReference type="Gene3D" id="3.40.630.10">
    <property type="entry name" value="Zn peptidases"/>
    <property type="match status" value="1"/>
</dbReference>
<evidence type="ECO:0000256" key="3">
    <source>
        <dbReference type="ARBA" id="ARBA00008290"/>
    </source>
</evidence>
<evidence type="ECO:0000256" key="4">
    <source>
        <dbReference type="ARBA" id="ARBA00011965"/>
    </source>
</evidence>
<evidence type="ECO:0000256" key="12">
    <source>
        <dbReference type="SAM" id="MobiDB-lite"/>
    </source>
</evidence>
<dbReference type="FunCoup" id="A0A1E7ESY2">
    <property type="interactions" value="380"/>
</dbReference>
<dbReference type="Gene3D" id="2.30.250.10">
    <property type="entry name" value="Aminopeptidase i, Domain 2"/>
    <property type="match status" value="1"/>
</dbReference>
<proteinExistence type="inferred from homology"/>
<evidence type="ECO:0000256" key="11">
    <source>
        <dbReference type="RuleBase" id="RU004386"/>
    </source>
</evidence>
<reference evidence="13 14" key="1">
    <citation type="submission" date="2016-09" db="EMBL/GenBank/DDBJ databases">
        <title>Extensive genetic diversity and differential bi-allelic expression allows diatom success in the polar Southern Ocean.</title>
        <authorList>
            <consortium name="DOE Joint Genome Institute"/>
            <person name="Mock T."/>
            <person name="Otillar R.P."/>
            <person name="Strauss J."/>
            <person name="Dupont C."/>
            <person name="Frickenhaus S."/>
            <person name="Maumus F."/>
            <person name="Mcmullan M."/>
            <person name="Sanges R."/>
            <person name="Schmutz J."/>
            <person name="Toseland A."/>
            <person name="Valas R."/>
            <person name="Veluchamy A."/>
            <person name="Ward B.J."/>
            <person name="Allen A."/>
            <person name="Barry K."/>
            <person name="Falciatore A."/>
            <person name="Ferrante M."/>
            <person name="Fortunato A.E."/>
            <person name="Gloeckner G."/>
            <person name="Gruber A."/>
            <person name="Hipkin R."/>
            <person name="Janech M."/>
            <person name="Kroth P."/>
            <person name="Leese F."/>
            <person name="Lindquist E."/>
            <person name="Lyon B.R."/>
            <person name="Martin J."/>
            <person name="Mayer C."/>
            <person name="Parker M."/>
            <person name="Quesneville H."/>
            <person name="Raymond J."/>
            <person name="Uhlig C."/>
            <person name="Valentin K.U."/>
            <person name="Worden A.Z."/>
            <person name="Armbrust E.V."/>
            <person name="Bowler C."/>
            <person name="Green B."/>
            <person name="Moulton V."/>
            <person name="Van Oosterhout C."/>
            <person name="Grigoriev I."/>
        </authorList>
    </citation>
    <scope>NUCLEOTIDE SEQUENCE [LARGE SCALE GENOMIC DNA]</scope>
    <source>
        <strain evidence="13 14">CCMP1102</strain>
    </source>
</reference>
<dbReference type="GO" id="GO:0008237">
    <property type="term" value="F:metallopeptidase activity"/>
    <property type="evidence" value="ECO:0007669"/>
    <property type="project" value="UniProtKB-KW"/>
</dbReference>
<dbReference type="SUPFAM" id="SSF101821">
    <property type="entry name" value="Aminopeptidase/glucanase lid domain"/>
    <property type="match status" value="1"/>
</dbReference>
<dbReference type="SUPFAM" id="SSF53187">
    <property type="entry name" value="Zn-dependent exopeptidases"/>
    <property type="match status" value="1"/>
</dbReference>
<protein>
    <recommendedName>
        <fullName evidence="4">aspartyl aminopeptidase</fullName>
        <ecNumber evidence="4">3.4.11.21</ecNumber>
    </recommendedName>
</protein>
<dbReference type="EC" id="3.4.11.21" evidence="4"/>
<dbReference type="EMBL" id="KV784378">
    <property type="protein sequence ID" value="OEU08947.1"/>
    <property type="molecule type" value="Genomic_DNA"/>
</dbReference>
<keyword evidence="10 11" id="KW-0482">Metalloprotease</keyword>
<keyword evidence="14" id="KW-1185">Reference proteome</keyword>
<evidence type="ECO:0000256" key="6">
    <source>
        <dbReference type="ARBA" id="ARBA00022670"/>
    </source>
</evidence>
<gene>
    <name evidence="13" type="ORF">FRACYDRAFT_195912</name>
</gene>
<evidence type="ECO:0000256" key="9">
    <source>
        <dbReference type="ARBA" id="ARBA00022833"/>
    </source>
</evidence>
<dbReference type="KEGG" id="fcy:FRACYDRAFT_195912"/>
<evidence type="ECO:0000256" key="8">
    <source>
        <dbReference type="ARBA" id="ARBA00022801"/>
    </source>
</evidence>
<dbReference type="Proteomes" id="UP000095751">
    <property type="component" value="Unassembled WGS sequence"/>
</dbReference>
<dbReference type="CDD" id="cd05658">
    <property type="entry name" value="M18_DAP"/>
    <property type="match status" value="1"/>
</dbReference>
<keyword evidence="5 11" id="KW-0031">Aminopeptidase</keyword>
<dbReference type="GO" id="GO:0008270">
    <property type="term" value="F:zinc ion binding"/>
    <property type="evidence" value="ECO:0007669"/>
    <property type="project" value="InterPro"/>
</dbReference>
<evidence type="ECO:0000256" key="10">
    <source>
        <dbReference type="ARBA" id="ARBA00023049"/>
    </source>
</evidence>
<dbReference type="PANTHER" id="PTHR28570">
    <property type="entry name" value="ASPARTYL AMINOPEPTIDASE"/>
    <property type="match status" value="1"/>
</dbReference>
<dbReference type="InterPro" id="IPR001948">
    <property type="entry name" value="Peptidase_M18"/>
</dbReference>
<dbReference type="InParanoid" id="A0A1E7ESY2"/>
<keyword evidence="8 11" id="KW-0378">Hydrolase</keyword>
<dbReference type="PANTHER" id="PTHR28570:SF3">
    <property type="entry name" value="ASPARTYL AMINOPEPTIDASE"/>
    <property type="match status" value="1"/>
</dbReference>